<evidence type="ECO:0000313" key="3">
    <source>
        <dbReference type="Proteomes" id="UP000474296"/>
    </source>
</evidence>
<gene>
    <name evidence="2" type="ORF">GWK10_03975</name>
</gene>
<organism evidence="2 3">
    <name type="scientific">Spongiivirga citrea</name>
    <dbReference type="NCBI Taxonomy" id="1481457"/>
    <lineage>
        <taxon>Bacteria</taxon>
        <taxon>Pseudomonadati</taxon>
        <taxon>Bacteroidota</taxon>
        <taxon>Flavobacteriia</taxon>
        <taxon>Flavobacteriales</taxon>
        <taxon>Flavobacteriaceae</taxon>
        <taxon>Spongiivirga</taxon>
    </lineage>
</organism>
<keyword evidence="3" id="KW-1185">Reference proteome</keyword>
<evidence type="ECO:0000313" key="2">
    <source>
        <dbReference type="EMBL" id="NER16351.1"/>
    </source>
</evidence>
<dbReference type="Proteomes" id="UP000474296">
    <property type="component" value="Unassembled WGS sequence"/>
</dbReference>
<dbReference type="EMBL" id="JAABOQ010000002">
    <property type="protein sequence ID" value="NER16351.1"/>
    <property type="molecule type" value="Genomic_DNA"/>
</dbReference>
<reference evidence="2 3" key="1">
    <citation type="submission" date="2020-01" db="EMBL/GenBank/DDBJ databases">
        <title>Spongiivirga citrea KCTC 32990T.</title>
        <authorList>
            <person name="Wang G."/>
        </authorList>
    </citation>
    <scope>NUCLEOTIDE SEQUENCE [LARGE SCALE GENOMIC DNA]</scope>
    <source>
        <strain evidence="2 3">KCTC 32990</strain>
    </source>
</reference>
<dbReference type="Pfam" id="PF11376">
    <property type="entry name" value="DUF3179"/>
    <property type="match status" value="1"/>
</dbReference>
<name>A0A6M0CF09_9FLAO</name>
<keyword evidence="1" id="KW-0732">Signal</keyword>
<feature type="signal peptide" evidence="1">
    <location>
        <begin position="1"/>
        <end position="20"/>
    </location>
</feature>
<dbReference type="InterPro" id="IPR021516">
    <property type="entry name" value="DUF3179"/>
</dbReference>
<dbReference type="RefSeq" id="WP_164029626.1">
    <property type="nucleotide sequence ID" value="NZ_JAABOQ010000002.1"/>
</dbReference>
<comment type="caution">
    <text evidence="2">The sequence shown here is derived from an EMBL/GenBank/DDBJ whole genome shotgun (WGS) entry which is preliminary data.</text>
</comment>
<protein>
    <submittedName>
        <fullName evidence="2">DUF3179 domain-containing protein</fullName>
    </submittedName>
</protein>
<feature type="chain" id="PRO_5026949524" evidence="1">
    <location>
        <begin position="21"/>
        <end position="462"/>
    </location>
</feature>
<dbReference type="AlphaFoldDB" id="A0A6M0CF09"/>
<evidence type="ECO:0000256" key="1">
    <source>
        <dbReference type="SAM" id="SignalP"/>
    </source>
</evidence>
<accession>A0A6M0CF09</accession>
<sequence length="462" mass="53434">MHKKLLALYILLSFSFTLSAEESDISYTTTSDQIDPVINQFLSLLSISDTKVQKAILSDIESNWQPEYEIMLLEIMYFADGNKLRSELLGVMQRKTGKKFAFDANKWYEYLWNKPQKILPDYHIFKAKLHSYLDRKFRVYFIARQKDALIRFDEIRWGGVKQDGIPPLRDPEMINANEADYLNDNHIVFGISVNGDTRAYPKRILAWHEMFTDVVGKVPVAGVYCTLCGTVILYETKHKGKQHKMGTSGFLYRSNKLMYDQETQSLWSTLEGKPVVGPLVGKGIQLEYRSVVTTTWGEWKKLHPETKVLSLNTGYKRDYGEGVAYQNYFATDNLMFNVPSVDKQLKNKASILAIRLDEHPNDPLAISVKFLKNNRIYHNEIKGRKFVVLTSRSLANRVYESQNIQFKNYTKDGDLIDTNGTIWKVTEDYLKSSKGDILKRIPAFNAFWFGWQAAYPNTRLIK</sequence>
<proteinExistence type="predicted"/>